<feature type="domain" description="Phosphatidic acid phosphatase type 2/haloperoxidase" evidence="2">
    <location>
        <begin position="100"/>
        <end position="189"/>
    </location>
</feature>
<keyword evidence="4" id="KW-1185">Reference proteome</keyword>
<dbReference type="EMBL" id="UHDZ01000001">
    <property type="protein sequence ID" value="SUM74434.1"/>
    <property type="molecule type" value="Genomic_DNA"/>
</dbReference>
<evidence type="ECO:0000259" key="2">
    <source>
        <dbReference type="Pfam" id="PF01569"/>
    </source>
</evidence>
<gene>
    <name evidence="3" type="ORF">NCTC11807_02617</name>
</gene>
<sequence>MNFKTISSVKVTVSLFTIMFVIFGVTMYSVISQQYYLKRLDMMMMNWFAQQFGDPLRKYGNGFGNDYMNFCATFDDVKSIVIITILLSVIVLLLKKCHQAIWIILVITTGTWLNYLIKQTVQIPRPYSHLVIDSGWSFPSGHSNASTLFFLITILMIVPMLRRRTIQSIVVIIVSVFWMSVLFSRIYFHGPLFF</sequence>
<keyword evidence="1" id="KW-0812">Transmembrane</keyword>
<dbReference type="InterPro" id="IPR036938">
    <property type="entry name" value="PAP2/HPO_sf"/>
</dbReference>
<reference evidence="3 4" key="1">
    <citation type="submission" date="2018-06" db="EMBL/GenBank/DDBJ databases">
        <authorList>
            <consortium name="Pathogen Informatics"/>
            <person name="Doyle S."/>
        </authorList>
    </citation>
    <scope>NUCLEOTIDE SEQUENCE [LARGE SCALE GENOMIC DNA]</scope>
    <source>
        <strain evidence="3 4">NCTC11807</strain>
    </source>
</reference>
<dbReference type="AlphaFoldDB" id="A0A380HBB7"/>
<feature type="transmembrane region" description="Helical" evidence="1">
    <location>
        <begin position="77"/>
        <end position="94"/>
    </location>
</feature>
<keyword evidence="1" id="KW-1133">Transmembrane helix</keyword>
<organism evidence="3 4">
    <name type="scientific">Staphylococcus saccharolyticus</name>
    <dbReference type="NCBI Taxonomy" id="33028"/>
    <lineage>
        <taxon>Bacteria</taxon>
        <taxon>Bacillati</taxon>
        <taxon>Bacillota</taxon>
        <taxon>Bacilli</taxon>
        <taxon>Bacillales</taxon>
        <taxon>Staphylococcaceae</taxon>
        <taxon>Staphylococcus</taxon>
    </lineage>
</organism>
<proteinExistence type="predicted"/>
<dbReference type="Gene3D" id="1.20.144.10">
    <property type="entry name" value="Phosphatidic acid phosphatase type 2/haloperoxidase"/>
    <property type="match status" value="1"/>
</dbReference>
<dbReference type="InterPro" id="IPR000326">
    <property type="entry name" value="PAP2/HPO"/>
</dbReference>
<feature type="transmembrane region" description="Helical" evidence="1">
    <location>
        <begin position="101"/>
        <end position="121"/>
    </location>
</feature>
<evidence type="ECO:0000256" key="1">
    <source>
        <dbReference type="SAM" id="Phobius"/>
    </source>
</evidence>
<dbReference type="SUPFAM" id="SSF48317">
    <property type="entry name" value="Acid phosphatase/Vanadium-dependent haloperoxidase"/>
    <property type="match status" value="1"/>
</dbReference>
<feature type="transmembrane region" description="Helical" evidence="1">
    <location>
        <begin position="141"/>
        <end position="161"/>
    </location>
</feature>
<dbReference type="RefSeq" id="WP_232619752.1">
    <property type="nucleotide sequence ID" value="NZ_JAZESR010000044.1"/>
</dbReference>
<name>A0A380HBB7_9STAP</name>
<evidence type="ECO:0000313" key="4">
    <source>
        <dbReference type="Proteomes" id="UP000255425"/>
    </source>
</evidence>
<dbReference type="Pfam" id="PF01569">
    <property type="entry name" value="PAP2"/>
    <property type="match status" value="1"/>
</dbReference>
<accession>A0A380HBB7</accession>
<feature type="transmembrane region" description="Helical" evidence="1">
    <location>
        <begin position="168"/>
        <end position="188"/>
    </location>
</feature>
<keyword evidence="1" id="KW-0472">Membrane</keyword>
<evidence type="ECO:0000313" key="3">
    <source>
        <dbReference type="EMBL" id="SUM74434.1"/>
    </source>
</evidence>
<feature type="transmembrane region" description="Helical" evidence="1">
    <location>
        <begin position="12"/>
        <end position="36"/>
    </location>
</feature>
<protein>
    <submittedName>
        <fullName evidence="3">PAP2 family protein</fullName>
    </submittedName>
</protein>
<dbReference type="Proteomes" id="UP000255425">
    <property type="component" value="Unassembled WGS sequence"/>
</dbReference>